<evidence type="ECO:0000256" key="1">
    <source>
        <dbReference type="ARBA" id="ARBA00022574"/>
    </source>
</evidence>
<name>U1FWC8_ENDPU</name>
<dbReference type="InterPro" id="IPR036322">
    <property type="entry name" value="WD40_repeat_dom_sf"/>
</dbReference>
<dbReference type="InterPro" id="IPR031348">
    <property type="entry name" value="PigL_N"/>
</dbReference>
<dbReference type="InterPro" id="IPR019775">
    <property type="entry name" value="WD40_repeat_CS"/>
</dbReference>
<dbReference type="SUPFAM" id="SSF48452">
    <property type="entry name" value="TPR-like"/>
    <property type="match status" value="1"/>
</dbReference>
<dbReference type="InterPro" id="IPR020472">
    <property type="entry name" value="WD40_PAC1"/>
</dbReference>
<dbReference type="PRINTS" id="PR00320">
    <property type="entry name" value="GPROTEINBRPT"/>
</dbReference>
<accession>U1FWC8</accession>
<dbReference type="GeneID" id="19236152"/>
<feature type="repeat" description="WD" evidence="3">
    <location>
        <begin position="574"/>
        <end position="615"/>
    </location>
</feature>
<feature type="repeat" description="WD" evidence="3">
    <location>
        <begin position="532"/>
        <end position="573"/>
    </location>
</feature>
<keyword evidence="1 3" id="KW-0853">WD repeat</keyword>
<evidence type="ECO:0000259" key="5">
    <source>
        <dbReference type="Pfam" id="PF17111"/>
    </source>
</evidence>
<feature type="repeat" description="WD" evidence="3">
    <location>
        <begin position="616"/>
        <end position="657"/>
    </location>
</feature>
<dbReference type="PROSITE" id="PS50082">
    <property type="entry name" value="WD_REPEATS_2"/>
    <property type="match status" value="4"/>
</dbReference>
<dbReference type="Pfam" id="PF00400">
    <property type="entry name" value="WD40"/>
    <property type="match status" value="4"/>
</dbReference>
<sequence length="735" mass="81209">MDPLSIVGAVASVSKTVYSASTTLYTFVSETRNVDQTVIDLATEVDALNSALKEVEAVLKSPTIIDAEKRGSAEDNKQLWQTIYGALDECQITVVRIDSALDGVRKKRSNWATQTFRQMKLNLGKDEIDSLRAQTHTHYSALKMALAMVTIRAAYNAPVVVIADLGPRIENLQGSLDLLTTSLEGQRREIALMSGKLTNADSANTERLRLLARHILSKATTVHGSTVAGGSICGDPAADEIRARTMNWIPAPVVNERASSRSSVTQSRDQTLFSEPDGTVDTDLTEGTVPHNEPELADSDSDGEFELEVTRRLLDKGKKLFDLDNYAEAVRFLQNSVASFNRLPNSQRTQLDLAEVPIMIATCKYHLKELNQAEGDLLLLVRQESTSDRDAIRTCQISHLLSQIYLIKNQLEASEDYCRKSLKGRRRLLGKEHQDYFASLRLLSDICNVRGKDEEASVYQDMIPPEIAQLQKKIRPEQNCPNDAALITNNPPETAQLQKKMRPEDYHPKDTAFFANNPEMNQEILQRPRSTLRGHTGRVYSVTFSPDAKLVLTGSRDMTARLWDVATSMKRVTFEGHTHGVRDVAFSPDGKLVVTGSEDHIAKLWDATTGAKRVTLKGHTRGVLGVAFSPDGKLVATGSGDKTTRLWDTATGASQLILKGHTVGVNCVVFSPDGKLIATGSGDGTVRLWDTVTGTRQIYTREPYRWSGMYCFLAGRQARGNRIRGQNSQNLGHNK</sequence>
<dbReference type="InterPro" id="IPR050349">
    <property type="entry name" value="WD_LIS1/nudF_dynein_reg"/>
</dbReference>
<evidence type="ECO:0000313" key="6">
    <source>
        <dbReference type="EMBL" id="ERF69137.1"/>
    </source>
</evidence>
<dbReference type="AlphaFoldDB" id="U1FWC8"/>
<dbReference type="OrthoDB" id="4539698at2759"/>
<dbReference type="Proteomes" id="UP000019373">
    <property type="component" value="Unassembled WGS sequence"/>
</dbReference>
<dbReference type="InterPro" id="IPR011990">
    <property type="entry name" value="TPR-like_helical_dom_sf"/>
</dbReference>
<evidence type="ECO:0000256" key="3">
    <source>
        <dbReference type="PROSITE-ProRule" id="PRU00221"/>
    </source>
</evidence>
<feature type="compositionally biased region" description="Polar residues" evidence="4">
    <location>
        <begin position="260"/>
        <end position="273"/>
    </location>
</feature>
<dbReference type="InterPro" id="IPR001680">
    <property type="entry name" value="WD40_rpt"/>
</dbReference>
<dbReference type="SUPFAM" id="SSF50978">
    <property type="entry name" value="WD40 repeat-like"/>
    <property type="match status" value="1"/>
</dbReference>
<dbReference type="SMART" id="SM00320">
    <property type="entry name" value="WD40"/>
    <property type="match status" value="4"/>
</dbReference>
<dbReference type="Gene3D" id="2.130.10.10">
    <property type="entry name" value="YVTN repeat-like/Quinoprotein amine dehydrogenase"/>
    <property type="match status" value="1"/>
</dbReference>
<dbReference type="Pfam" id="PF17111">
    <property type="entry name" value="PigL_N"/>
    <property type="match status" value="1"/>
</dbReference>
<dbReference type="PANTHER" id="PTHR44129">
    <property type="entry name" value="WD REPEAT-CONTAINING PROTEIN POP1"/>
    <property type="match status" value="1"/>
</dbReference>
<dbReference type="eggNOG" id="KOG0263">
    <property type="taxonomic scope" value="Eukaryota"/>
</dbReference>
<feature type="domain" description="Azaphilone pigments biosynthesis cluster protein L N-terminal" evidence="5">
    <location>
        <begin position="1"/>
        <end position="157"/>
    </location>
</feature>
<keyword evidence="7" id="KW-1185">Reference proteome</keyword>
<dbReference type="Pfam" id="PF13374">
    <property type="entry name" value="TPR_10"/>
    <property type="match status" value="1"/>
</dbReference>
<feature type="repeat" description="WD" evidence="3">
    <location>
        <begin position="658"/>
        <end position="699"/>
    </location>
</feature>
<dbReference type="CDD" id="cd00200">
    <property type="entry name" value="WD40"/>
    <property type="match status" value="1"/>
</dbReference>
<dbReference type="PROSITE" id="PS50294">
    <property type="entry name" value="WD_REPEATS_REGION"/>
    <property type="match status" value="4"/>
</dbReference>
<proteinExistence type="predicted"/>
<evidence type="ECO:0000256" key="2">
    <source>
        <dbReference type="ARBA" id="ARBA00022737"/>
    </source>
</evidence>
<dbReference type="HOGENOM" id="CLU_377231_0_0_1"/>
<protein>
    <recommendedName>
        <fullName evidence="5">Azaphilone pigments biosynthesis cluster protein L N-terminal domain-containing protein</fullName>
    </recommendedName>
</protein>
<evidence type="ECO:0000313" key="7">
    <source>
        <dbReference type="Proteomes" id="UP000019373"/>
    </source>
</evidence>
<gene>
    <name evidence="6" type="ORF">EPUS_01093</name>
</gene>
<dbReference type="PROSITE" id="PS00678">
    <property type="entry name" value="WD_REPEATS_1"/>
    <property type="match status" value="3"/>
</dbReference>
<dbReference type="EMBL" id="KE721469">
    <property type="protein sequence ID" value="ERF69137.1"/>
    <property type="molecule type" value="Genomic_DNA"/>
</dbReference>
<keyword evidence="2" id="KW-0677">Repeat</keyword>
<evidence type="ECO:0000256" key="4">
    <source>
        <dbReference type="SAM" id="MobiDB-lite"/>
    </source>
</evidence>
<feature type="region of interest" description="Disordered" evidence="4">
    <location>
        <begin position="256"/>
        <end position="301"/>
    </location>
</feature>
<organism evidence="6 7">
    <name type="scientific">Endocarpon pusillum (strain Z07020 / HMAS-L-300199)</name>
    <name type="common">Lichen-forming fungus</name>
    <dbReference type="NCBI Taxonomy" id="1263415"/>
    <lineage>
        <taxon>Eukaryota</taxon>
        <taxon>Fungi</taxon>
        <taxon>Dikarya</taxon>
        <taxon>Ascomycota</taxon>
        <taxon>Pezizomycotina</taxon>
        <taxon>Eurotiomycetes</taxon>
        <taxon>Chaetothyriomycetidae</taxon>
        <taxon>Verrucariales</taxon>
        <taxon>Verrucariaceae</taxon>
        <taxon>Endocarpon</taxon>
    </lineage>
</organism>
<dbReference type="RefSeq" id="XP_007805197.1">
    <property type="nucleotide sequence ID" value="XM_007807006.1"/>
</dbReference>
<dbReference type="InterPro" id="IPR015943">
    <property type="entry name" value="WD40/YVTN_repeat-like_dom_sf"/>
</dbReference>
<dbReference type="Gene3D" id="1.25.40.10">
    <property type="entry name" value="Tetratricopeptide repeat domain"/>
    <property type="match status" value="1"/>
</dbReference>
<reference evidence="7" key="1">
    <citation type="journal article" date="2014" name="BMC Genomics">
        <title>Genome characteristics reveal the impact of lichenization on lichen-forming fungus Endocarpon pusillum Hedwig (Verrucariales, Ascomycota).</title>
        <authorList>
            <person name="Wang Y.-Y."/>
            <person name="Liu B."/>
            <person name="Zhang X.-Y."/>
            <person name="Zhou Q.-M."/>
            <person name="Zhang T."/>
            <person name="Li H."/>
            <person name="Yu Y.-F."/>
            <person name="Zhang X.-L."/>
            <person name="Hao X.-Y."/>
            <person name="Wang M."/>
            <person name="Wang L."/>
            <person name="Wei J.-C."/>
        </authorList>
    </citation>
    <scope>NUCLEOTIDE SEQUENCE [LARGE SCALE GENOMIC DNA]</scope>
    <source>
        <strain evidence="7">Z07020 / HMAS-L-300199</strain>
    </source>
</reference>